<feature type="compositionally biased region" description="Polar residues" evidence="1">
    <location>
        <begin position="355"/>
        <end position="369"/>
    </location>
</feature>
<feature type="compositionally biased region" description="Basic and acidic residues" evidence="1">
    <location>
        <begin position="921"/>
        <end position="938"/>
    </location>
</feature>
<evidence type="ECO:0000313" key="4">
    <source>
        <dbReference type="Proteomes" id="UP000799778"/>
    </source>
</evidence>
<dbReference type="PANTHER" id="PTHR22834:SF20">
    <property type="entry name" value="SH3 DOMAIN-CONTAINING PROTEIN"/>
    <property type="match status" value="1"/>
</dbReference>
<protein>
    <recommendedName>
        <fullName evidence="2">DH domain-containing protein</fullName>
    </recommendedName>
</protein>
<dbReference type="InterPro" id="IPR027267">
    <property type="entry name" value="AH/BAR_dom_sf"/>
</dbReference>
<feature type="region of interest" description="Disordered" evidence="1">
    <location>
        <begin position="25"/>
        <end position="474"/>
    </location>
</feature>
<dbReference type="CDD" id="cd07589">
    <property type="entry name" value="BAR_DNMBP"/>
    <property type="match status" value="1"/>
</dbReference>
<dbReference type="PROSITE" id="PS50010">
    <property type="entry name" value="DH_2"/>
    <property type="match status" value="1"/>
</dbReference>
<dbReference type="Gene3D" id="1.20.1270.60">
    <property type="entry name" value="Arfaptin homology (AH) domain/BAR domain"/>
    <property type="match status" value="1"/>
</dbReference>
<dbReference type="GeneID" id="54289600"/>
<sequence>MGEPEHASVHNYAYNPSVASWVQSTSLAQLDHHPDEPSEDSPDDFYKSNFAPQTHSGSTPFDEDMTTATATTRQRQQSSNGAVRSSTKPSSTIRSVSGPASSLPPSRSNPQIPVNRPTVRSLAQKFNHPSSVETTPPQPSRTRQVRPSPSSKSTAGASSPAASPSSNHGTKEAAYGAYRFNNLKPRERPQPAPASPASVRRTHGIRTSSDQQASPSPARRNVASPTRSQTQPVASTRQPFFGEVVGNYDESTPGFGIPMAESHSHGSESQETAPSETSTIKLVCDDSQLSPAPLVLRKPAPRYYAKPLEMSPVQDLRSHERRQSPPSRIPVARRRMSITSDSSSSTRSHKAGSSLPRSVNKRPSPTSFNRPVAAKQVTPNKKSGAPSHITLPATSYRDYRERGKSPKGSAEGTSLAVVVTPSPQPVSPRLRHSNERQLIAQESPSKPKSIDTPTKKELDVPQQEPVKPLGSPMIRMVEPDEGLDLGDFAEFADVTAPQFDQSRRSSNVLGLHIEHQPANVAPQSDSLAIRTSTLNVPPMAEPLSSTTDFEQTESPILGMPGSFLATPPMLQQYSPLIPPETSPAMVPQMSPTFAQQLSPAKPQSMPGSPTKASMETSPQSAGELLQARAFVPPSKEPVIGHAHEADPPSATSILSVGESIPIMLGSEARPDWSTTHNRPRHSPRLSIGAHKWRADPLDSSGTIAYLDEDDSPIDSLSNRKTLGPDDSASNIAFYRRNDNDPPNWTPPVPPIPDVNGLTLDSKAYSVINEVLNMYHQSDQITAEVASTAKHKIQQASPIVAQHKDWGSKEATETYLARLLSDAATAGSYAGDQAIASPKRTSEYPPHPAHAANLAPKPLGFDEEPEQGISGGTAIIFQTESRRYSRGSHGSATTTIYEGSRADSSSGNLARDSLLDSSGNHLHVDETSKPPKPPPKDWRYSPSPEVGHSPAASSSTERLGRQFGTLLPELEHVGEGLGLSLKAGRQQALRSIGYPPPRPPYSPPPPPGQITMGQQSSHSNSAAPYTPSIYGNQPPSSVVPQAPLPGDPPRMSMFAGPPFGRPDEGPDGESLPPRSTEDASGSKGKERATTDDLAVNTESGEVASSGSGPSGDSDDASMQRLKRRYRVMEEIAMTEHTFLCDMMVAHRMWAASYTVISTDEREKRTLFCNVEELSKVSYLIWDDIREAIGWVFNQEIPPPDGEERDPPYDEFLNLNENRDRRTTVGAVFLKYMPQLERVFNTYLLNHEDASALIKQKSKEPPYLGWQMACYNESKGLTNAWDLDSLLVKPVQRVLKYPLLLEELEKVTPEDHPDFANISSARKEMIAVSTRINQNKHRKETLRAAAQEGKKEKNKGFRGMGFVKALTNKTTDKVKQPSTAEGYVDNEYEKHAQKFGGHFFQLQIVLKDLDKYHEEMTMSFLQLNIVALGFIQVLESAPPTHTELASAWRQKTMAMLELRNVLLEDHKKAVRQRIVKPMLELWNLQVRPQKLMEQRKKLLPTYIKYKALIDRGEKADSKLEDIAESFVAVNDALKYELPKMYELTQKCVRSCLGSLIMFQKDWWKNCQKKLLPLLDYEPEHTTSFTHDMQCYVDRYGSDVSSVQNAVNHLAICNGSLVNDMANFMSPLPTWAGEDSSSRKSSSRRTESISSDLSTAEPRSRRSGGFTHRSTTQSFEGPPRSAPHDRVHQATIAGPSAPRASRDRGDRPLRSERVPTDKTEAATPDRNGAGRNFFPSLDGTADVDRHHSAPALASAYLSPQASAPNSARASGVFNSALPMPDSDREASSADDVPGTPADGDEPEVLFLAASLFEFNIAHDRREGGIPYLVYVPGEIFDVIGMKGELWLARNQDDPSKTVGWIWEKHFARILPEEI</sequence>
<keyword evidence="4" id="KW-1185">Reference proteome</keyword>
<feature type="compositionally biased region" description="Basic and acidic residues" evidence="1">
    <location>
        <begin position="1697"/>
        <end position="1717"/>
    </location>
</feature>
<feature type="compositionally biased region" description="Low complexity" evidence="1">
    <location>
        <begin position="147"/>
        <end position="166"/>
    </location>
</feature>
<dbReference type="GO" id="GO:0032955">
    <property type="term" value="P:regulation of division septum assembly"/>
    <property type="evidence" value="ECO:0007669"/>
    <property type="project" value="TreeGrafter"/>
</dbReference>
<feature type="region of interest" description="Disordered" evidence="1">
    <location>
        <begin position="989"/>
        <end position="1116"/>
    </location>
</feature>
<name>A0A6A5XL89_9PLEO</name>
<dbReference type="CDD" id="cd00160">
    <property type="entry name" value="RhoGEF"/>
    <property type="match status" value="1"/>
</dbReference>
<dbReference type="SMART" id="SM00325">
    <property type="entry name" value="RhoGEF"/>
    <property type="match status" value="1"/>
</dbReference>
<dbReference type="PANTHER" id="PTHR22834">
    <property type="entry name" value="NUCLEAR FUSION PROTEIN FUS2"/>
    <property type="match status" value="1"/>
</dbReference>
<feature type="compositionally biased region" description="Polar residues" evidence="1">
    <location>
        <begin position="887"/>
        <end position="907"/>
    </location>
</feature>
<dbReference type="Proteomes" id="UP000799778">
    <property type="component" value="Unassembled WGS sequence"/>
</dbReference>
<feature type="compositionally biased region" description="Low complexity" evidence="1">
    <location>
        <begin position="848"/>
        <end position="858"/>
    </location>
</feature>
<dbReference type="GO" id="GO:0005085">
    <property type="term" value="F:guanyl-nucleotide exchange factor activity"/>
    <property type="evidence" value="ECO:0007669"/>
    <property type="project" value="InterPro"/>
</dbReference>
<feature type="compositionally biased region" description="Polar residues" evidence="1">
    <location>
        <begin position="205"/>
        <end position="215"/>
    </location>
</feature>
<dbReference type="InterPro" id="IPR035899">
    <property type="entry name" value="DBL_dom_sf"/>
</dbReference>
<dbReference type="EMBL" id="ML978071">
    <property type="protein sequence ID" value="KAF2013656.1"/>
    <property type="molecule type" value="Genomic_DNA"/>
</dbReference>
<dbReference type="RefSeq" id="XP_033381995.1">
    <property type="nucleotide sequence ID" value="XM_033532203.1"/>
</dbReference>
<feature type="region of interest" description="Disordered" evidence="1">
    <location>
        <begin position="1755"/>
        <end position="1797"/>
    </location>
</feature>
<organism evidence="3 4">
    <name type="scientific">Aaosphaeria arxii CBS 175.79</name>
    <dbReference type="NCBI Taxonomy" id="1450172"/>
    <lineage>
        <taxon>Eukaryota</taxon>
        <taxon>Fungi</taxon>
        <taxon>Dikarya</taxon>
        <taxon>Ascomycota</taxon>
        <taxon>Pezizomycotina</taxon>
        <taxon>Dothideomycetes</taxon>
        <taxon>Pleosporomycetidae</taxon>
        <taxon>Pleosporales</taxon>
        <taxon>Pleosporales incertae sedis</taxon>
        <taxon>Aaosphaeria</taxon>
    </lineage>
</organism>
<dbReference type="InterPro" id="IPR051492">
    <property type="entry name" value="Dynamin-Rho_GEF"/>
</dbReference>
<dbReference type="SUPFAM" id="SSF103657">
    <property type="entry name" value="BAR/IMD domain-like"/>
    <property type="match status" value="1"/>
</dbReference>
<feature type="compositionally biased region" description="Polar residues" evidence="1">
    <location>
        <begin position="50"/>
        <end position="59"/>
    </location>
</feature>
<feature type="region of interest" description="Disordered" evidence="1">
    <location>
        <begin position="597"/>
        <end position="616"/>
    </location>
</feature>
<feature type="region of interest" description="Disordered" evidence="1">
    <location>
        <begin position="1627"/>
        <end position="1739"/>
    </location>
</feature>
<dbReference type="OrthoDB" id="10256089at2759"/>
<feature type="domain" description="DH" evidence="2">
    <location>
        <begin position="1122"/>
        <end position="1333"/>
    </location>
</feature>
<feature type="compositionally biased region" description="Polar residues" evidence="1">
    <location>
        <begin position="269"/>
        <end position="280"/>
    </location>
</feature>
<feature type="compositionally biased region" description="Low complexity" evidence="1">
    <location>
        <begin position="66"/>
        <end position="77"/>
    </location>
</feature>
<dbReference type="GO" id="GO:0031991">
    <property type="term" value="P:regulation of actomyosin contractile ring contraction"/>
    <property type="evidence" value="ECO:0007669"/>
    <property type="project" value="TreeGrafter"/>
</dbReference>
<evidence type="ECO:0000256" key="1">
    <source>
        <dbReference type="SAM" id="MobiDB-lite"/>
    </source>
</evidence>
<dbReference type="SUPFAM" id="SSF48065">
    <property type="entry name" value="DBL homology domain (DH-domain)"/>
    <property type="match status" value="1"/>
</dbReference>
<evidence type="ECO:0000259" key="2">
    <source>
        <dbReference type="PROSITE" id="PS50010"/>
    </source>
</evidence>
<dbReference type="GO" id="GO:0035556">
    <property type="term" value="P:intracellular signal transduction"/>
    <property type="evidence" value="ECO:0007669"/>
    <property type="project" value="InterPro"/>
</dbReference>
<reference evidence="3" key="1">
    <citation type="journal article" date="2020" name="Stud. Mycol.">
        <title>101 Dothideomycetes genomes: a test case for predicting lifestyles and emergence of pathogens.</title>
        <authorList>
            <person name="Haridas S."/>
            <person name="Albert R."/>
            <person name="Binder M."/>
            <person name="Bloem J."/>
            <person name="Labutti K."/>
            <person name="Salamov A."/>
            <person name="Andreopoulos B."/>
            <person name="Baker S."/>
            <person name="Barry K."/>
            <person name="Bills G."/>
            <person name="Bluhm B."/>
            <person name="Cannon C."/>
            <person name="Castanera R."/>
            <person name="Culley D."/>
            <person name="Daum C."/>
            <person name="Ezra D."/>
            <person name="Gonzalez J."/>
            <person name="Henrissat B."/>
            <person name="Kuo A."/>
            <person name="Liang C."/>
            <person name="Lipzen A."/>
            <person name="Lutzoni F."/>
            <person name="Magnuson J."/>
            <person name="Mondo S."/>
            <person name="Nolan M."/>
            <person name="Ohm R."/>
            <person name="Pangilinan J."/>
            <person name="Park H.-J."/>
            <person name="Ramirez L."/>
            <person name="Alfaro M."/>
            <person name="Sun H."/>
            <person name="Tritt A."/>
            <person name="Yoshinaga Y."/>
            <person name="Zwiers L.-H."/>
            <person name="Turgeon B."/>
            <person name="Goodwin S."/>
            <person name="Spatafora J."/>
            <person name="Crous P."/>
            <person name="Grigoriev I."/>
        </authorList>
    </citation>
    <scope>NUCLEOTIDE SEQUENCE</scope>
    <source>
        <strain evidence="3">CBS 175.79</strain>
    </source>
</reference>
<dbReference type="PROSITE" id="PS00741">
    <property type="entry name" value="DH_1"/>
    <property type="match status" value="1"/>
</dbReference>
<dbReference type="Pfam" id="PF00621">
    <property type="entry name" value="RhoGEF"/>
    <property type="match status" value="1"/>
</dbReference>
<dbReference type="GO" id="GO:0005737">
    <property type="term" value="C:cytoplasm"/>
    <property type="evidence" value="ECO:0007669"/>
    <property type="project" value="TreeGrafter"/>
</dbReference>
<feature type="compositionally biased region" description="Polar residues" evidence="1">
    <location>
        <begin position="605"/>
        <end position="616"/>
    </location>
</feature>
<evidence type="ECO:0000313" key="3">
    <source>
        <dbReference type="EMBL" id="KAF2013656.1"/>
    </source>
</evidence>
<feature type="compositionally biased region" description="Pro residues" evidence="1">
    <location>
        <begin position="993"/>
        <end position="1007"/>
    </location>
</feature>
<accession>A0A6A5XL89</accession>
<feature type="compositionally biased region" description="Polar residues" evidence="1">
    <location>
        <begin position="223"/>
        <end position="238"/>
    </location>
</feature>
<feature type="compositionally biased region" description="Low complexity" evidence="1">
    <location>
        <begin position="337"/>
        <end position="346"/>
    </location>
</feature>
<proteinExistence type="predicted"/>
<dbReference type="InterPro" id="IPR001331">
    <property type="entry name" value="GDS_CDC24_CS"/>
</dbReference>
<feature type="region of interest" description="Disordered" evidence="1">
    <location>
        <begin position="879"/>
        <end position="957"/>
    </location>
</feature>
<feature type="compositionally biased region" description="Polar residues" evidence="1">
    <location>
        <begin position="1010"/>
        <end position="1038"/>
    </location>
</feature>
<gene>
    <name evidence="3" type="ORF">BU24DRAFT_464415</name>
</gene>
<dbReference type="InterPro" id="IPR000219">
    <property type="entry name" value="DH_dom"/>
</dbReference>
<feature type="region of interest" description="Disordered" evidence="1">
    <location>
        <begin position="837"/>
        <end position="867"/>
    </location>
</feature>
<feature type="compositionally biased region" description="Polar residues" evidence="1">
    <location>
        <begin position="78"/>
        <end position="112"/>
    </location>
</feature>
<dbReference type="Gene3D" id="1.20.900.10">
    <property type="entry name" value="Dbl homology (DH) domain"/>
    <property type="match status" value="1"/>
</dbReference>